<dbReference type="InterPro" id="IPR000719">
    <property type="entry name" value="Prot_kinase_dom"/>
</dbReference>
<organism evidence="7 8">
    <name type="scientific">Polarella glacialis</name>
    <name type="common">Dinoflagellate</name>
    <dbReference type="NCBI Taxonomy" id="89957"/>
    <lineage>
        <taxon>Eukaryota</taxon>
        <taxon>Sar</taxon>
        <taxon>Alveolata</taxon>
        <taxon>Dinophyceae</taxon>
        <taxon>Suessiales</taxon>
        <taxon>Suessiaceae</taxon>
        <taxon>Polarella</taxon>
    </lineage>
</organism>
<keyword evidence="2" id="KW-0808">Transferase</keyword>
<evidence type="ECO:0000256" key="2">
    <source>
        <dbReference type="ARBA" id="ARBA00022679"/>
    </source>
</evidence>
<dbReference type="EMBL" id="CAJNNW010012009">
    <property type="protein sequence ID" value="CAE8653846.1"/>
    <property type="molecule type" value="Genomic_DNA"/>
</dbReference>
<keyword evidence="4" id="KW-0418">Kinase</keyword>
<keyword evidence="3" id="KW-0547">Nucleotide-binding</keyword>
<evidence type="ECO:0000256" key="4">
    <source>
        <dbReference type="ARBA" id="ARBA00022777"/>
    </source>
</evidence>
<dbReference type="InterPro" id="IPR050205">
    <property type="entry name" value="CDPK_Ser/Thr_kinases"/>
</dbReference>
<protein>
    <recommendedName>
        <fullName evidence="6">Protein kinase domain-containing protein</fullName>
    </recommendedName>
</protein>
<dbReference type="SUPFAM" id="SSF56112">
    <property type="entry name" value="Protein kinase-like (PK-like)"/>
    <property type="match status" value="1"/>
</dbReference>
<dbReference type="GO" id="GO:0005524">
    <property type="term" value="F:ATP binding"/>
    <property type="evidence" value="ECO:0007669"/>
    <property type="project" value="UniProtKB-KW"/>
</dbReference>
<evidence type="ECO:0000259" key="6">
    <source>
        <dbReference type="PROSITE" id="PS50011"/>
    </source>
</evidence>
<proteinExistence type="predicted"/>
<keyword evidence="1" id="KW-0723">Serine/threonine-protein kinase</keyword>
<dbReference type="Proteomes" id="UP000626109">
    <property type="component" value="Unassembled WGS sequence"/>
</dbReference>
<dbReference type="Pfam" id="PF00069">
    <property type="entry name" value="Pkinase"/>
    <property type="match status" value="1"/>
</dbReference>
<evidence type="ECO:0000256" key="3">
    <source>
        <dbReference type="ARBA" id="ARBA00022741"/>
    </source>
</evidence>
<evidence type="ECO:0000313" key="7">
    <source>
        <dbReference type="EMBL" id="CAE8653846.1"/>
    </source>
</evidence>
<name>A0A813IPX6_POLGL</name>
<keyword evidence="5" id="KW-0067">ATP-binding</keyword>
<accession>A0A813IPX6</accession>
<feature type="domain" description="Protein kinase" evidence="6">
    <location>
        <begin position="1"/>
        <end position="133"/>
    </location>
</feature>
<evidence type="ECO:0000313" key="8">
    <source>
        <dbReference type="Proteomes" id="UP000626109"/>
    </source>
</evidence>
<dbReference type="Gene3D" id="1.10.510.10">
    <property type="entry name" value="Transferase(Phosphotransferase) domain 1"/>
    <property type="match status" value="1"/>
</dbReference>
<dbReference type="InterPro" id="IPR011009">
    <property type="entry name" value="Kinase-like_dom_sf"/>
</dbReference>
<evidence type="ECO:0000256" key="1">
    <source>
        <dbReference type="ARBA" id="ARBA00022527"/>
    </source>
</evidence>
<gene>
    <name evidence="7" type="ORF">PGLA2088_LOCUS10652</name>
</gene>
<sequence>MKLADFGFARAFKKGVKMIEVVGTVMYMAPEMSIPWYDEGCDVWSVGAVAYKLATAAFVFEYAVDPGDFHDAENPKIWQDKVFKALGESSVKFDLNVWQHFDLGLSELVQMLLDKNPDQRVRAKEALKNSQWLRKHMAVEAFKFKAVNFACRVLCTGREKVPGDR</sequence>
<evidence type="ECO:0000256" key="5">
    <source>
        <dbReference type="ARBA" id="ARBA00022840"/>
    </source>
</evidence>
<dbReference type="PANTHER" id="PTHR24349">
    <property type="entry name" value="SERINE/THREONINE-PROTEIN KINASE"/>
    <property type="match status" value="1"/>
</dbReference>
<comment type="caution">
    <text evidence="7">The sequence shown here is derived from an EMBL/GenBank/DDBJ whole genome shotgun (WGS) entry which is preliminary data.</text>
</comment>
<dbReference type="GO" id="GO:0004674">
    <property type="term" value="F:protein serine/threonine kinase activity"/>
    <property type="evidence" value="ECO:0007669"/>
    <property type="project" value="UniProtKB-KW"/>
</dbReference>
<reference evidence="7" key="1">
    <citation type="submission" date="2021-02" db="EMBL/GenBank/DDBJ databases">
        <authorList>
            <person name="Dougan E. K."/>
            <person name="Rhodes N."/>
            <person name="Thang M."/>
            <person name="Chan C."/>
        </authorList>
    </citation>
    <scope>NUCLEOTIDE SEQUENCE</scope>
</reference>
<dbReference type="AlphaFoldDB" id="A0A813IPX6"/>
<dbReference type="PROSITE" id="PS50011">
    <property type="entry name" value="PROTEIN_KINASE_DOM"/>
    <property type="match status" value="1"/>
</dbReference>